<dbReference type="PANTHER" id="PTHR33470:SF4">
    <property type="entry name" value="OS01G0164025 PROTEIN"/>
    <property type="match status" value="1"/>
</dbReference>
<keyword evidence="1" id="KW-0732">Signal</keyword>
<dbReference type="PANTHER" id="PTHR33470">
    <property type="entry name" value="OS01G0164075 PROTEIN"/>
    <property type="match status" value="1"/>
</dbReference>
<dbReference type="EMBL" id="NMUH01000031">
    <property type="protein sequence ID" value="MQL69232.1"/>
    <property type="molecule type" value="Genomic_DNA"/>
</dbReference>
<organism evidence="2 3">
    <name type="scientific">Colocasia esculenta</name>
    <name type="common">Wild taro</name>
    <name type="synonym">Arum esculentum</name>
    <dbReference type="NCBI Taxonomy" id="4460"/>
    <lineage>
        <taxon>Eukaryota</taxon>
        <taxon>Viridiplantae</taxon>
        <taxon>Streptophyta</taxon>
        <taxon>Embryophyta</taxon>
        <taxon>Tracheophyta</taxon>
        <taxon>Spermatophyta</taxon>
        <taxon>Magnoliopsida</taxon>
        <taxon>Liliopsida</taxon>
        <taxon>Araceae</taxon>
        <taxon>Aroideae</taxon>
        <taxon>Colocasieae</taxon>
        <taxon>Colocasia</taxon>
    </lineage>
</organism>
<reference evidence="2" key="1">
    <citation type="submission" date="2017-07" db="EMBL/GenBank/DDBJ databases">
        <title>Taro Niue Genome Assembly and Annotation.</title>
        <authorList>
            <person name="Atibalentja N."/>
            <person name="Keating K."/>
            <person name="Fields C.J."/>
        </authorList>
    </citation>
    <scope>NUCLEOTIDE SEQUENCE</scope>
    <source>
        <strain evidence="2">Niue_2</strain>
        <tissue evidence="2">Leaf</tissue>
    </source>
</reference>
<dbReference type="OrthoDB" id="1936190at2759"/>
<name>A0A843TA82_COLES</name>
<accession>A0A843TA82</accession>
<evidence type="ECO:0000313" key="2">
    <source>
        <dbReference type="EMBL" id="MQL69232.1"/>
    </source>
</evidence>
<comment type="caution">
    <text evidence="2">The sequence shown here is derived from an EMBL/GenBank/DDBJ whole genome shotgun (WGS) entry which is preliminary data.</text>
</comment>
<dbReference type="Proteomes" id="UP000652761">
    <property type="component" value="Unassembled WGS sequence"/>
</dbReference>
<proteinExistence type="predicted"/>
<evidence type="ECO:0000313" key="3">
    <source>
        <dbReference type="Proteomes" id="UP000652761"/>
    </source>
</evidence>
<keyword evidence="3" id="KW-1185">Reference proteome</keyword>
<dbReference type="GO" id="GO:0071944">
    <property type="term" value="C:cell periphery"/>
    <property type="evidence" value="ECO:0007669"/>
    <property type="project" value="TreeGrafter"/>
</dbReference>
<protein>
    <recommendedName>
        <fullName evidence="4">Pollen Ole e 1 allergen and extensin family protein</fullName>
    </recommendedName>
</protein>
<sequence>MGVGAAAGGEGAGEGGFGHRRDSPWGVGAAAGAPGVARGVAYHRWSRCRWTGSSAGVVYCQSCERVGTWSLTGAKPLPSAKVSVSCIDNKNRVRFYESFQTDGNGYFYAPLQGLDLKGSPAALQPLRACKVRLVSSADPKCNLLTNVNYGIAGAPLREANETSYEVVLYSAGPLAFRPAYCPLKPHY</sequence>
<dbReference type="Pfam" id="PF01190">
    <property type="entry name" value="Pollen_Ole_e_1"/>
    <property type="match status" value="1"/>
</dbReference>
<evidence type="ECO:0000256" key="1">
    <source>
        <dbReference type="ARBA" id="ARBA00022729"/>
    </source>
</evidence>
<evidence type="ECO:0008006" key="4">
    <source>
        <dbReference type="Google" id="ProtNLM"/>
    </source>
</evidence>
<gene>
    <name evidence="2" type="ORF">Taro_001486</name>
</gene>
<dbReference type="AlphaFoldDB" id="A0A843TA82"/>